<dbReference type="RefSeq" id="WP_129428263.1">
    <property type="nucleotide sequence ID" value="NZ_SDWV01000022.1"/>
</dbReference>
<protein>
    <submittedName>
        <fullName evidence="1">Uncharacterized protein</fullName>
    </submittedName>
</protein>
<reference evidence="1 2" key="1">
    <citation type="submission" date="2019-01" db="EMBL/GenBank/DDBJ databases">
        <title>Novel species of Nocardioides.</title>
        <authorList>
            <person name="Liu Q."/>
            <person name="X Y.-H."/>
        </authorList>
    </citation>
    <scope>NUCLEOTIDE SEQUENCE [LARGE SCALE GENOMIC DNA]</scope>
    <source>
        <strain evidence="1 2">HLT2-9</strain>
    </source>
</reference>
<evidence type="ECO:0000313" key="1">
    <source>
        <dbReference type="EMBL" id="RYC05628.1"/>
    </source>
</evidence>
<dbReference type="AlphaFoldDB" id="A0A4Q2SNI2"/>
<comment type="caution">
    <text evidence="1">The sequence shown here is derived from an EMBL/GenBank/DDBJ whole genome shotgun (WGS) entry which is preliminary data.</text>
</comment>
<organism evidence="1 2">
    <name type="scientific">Nocardioides zhouii</name>
    <dbReference type="NCBI Taxonomy" id="1168729"/>
    <lineage>
        <taxon>Bacteria</taxon>
        <taxon>Bacillati</taxon>
        <taxon>Actinomycetota</taxon>
        <taxon>Actinomycetes</taxon>
        <taxon>Propionibacteriales</taxon>
        <taxon>Nocardioidaceae</taxon>
        <taxon>Nocardioides</taxon>
    </lineage>
</organism>
<name>A0A4Q2SNI2_9ACTN</name>
<proteinExistence type="predicted"/>
<dbReference type="EMBL" id="SDWV01000022">
    <property type="protein sequence ID" value="RYC05628.1"/>
    <property type="molecule type" value="Genomic_DNA"/>
</dbReference>
<dbReference type="Proteomes" id="UP000291101">
    <property type="component" value="Unassembled WGS sequence"/>
</dbReference>
<keyword evidence="2" id="KW-1185">Reference proteome</keyword>
<gene>
    <name evidence="1" type="ORF">EUA94_17930</name>
</gene>
<sequence>MSRSTKFEVTTGRLLLGVDHLLEVIVIAVLGTGSTRSAIHEQLGSASARECLAKVGAVIMNSWKPPRMFQLDGVW</sequence>
<accession>A0A4Q2SNI2</accession>
<evidence type="ECO:0000313" key="2">
    <source>
        <dbReference type="Proteomes" id="UP000291101"/>
    </source>
</evidence>